<reference evidence="2 4" key="2">
    <citation type="submission" date="2020-01" db="EMBL/GenBank/DDBJ databases">
        <title>Genome sequence of a 1,3-propanediol producer, Clostridium butyricum S3.</title>
        <authorList>
            <person name="Zhou J."/>
        </authorList>
    </citation>
    <scope>NUCLEOTIDE SEQUENCE [LARGE SCALE GENOMIC DNA]</scope>
    <source>
        <strain evidence="2 4">S3</strain>
    </source>
</reference>
<dbReference type="CDD" id="cd00229">
    <property type="entry name" value="SGNH_hydrolase"/>
    <property type="match status" value="1"/>
</dbReference>
<dbReference type="Gene3D" id="3.40.50.1110">
    <property type="entry name" value="SGNH hydrolase"/>
    <property type="match status" value="1"/>
</dbReference>
<evidence type="ECO:0000313" key="3">
    <source>
        <dbReference type="Proteomes" id="UP000321089"/>
    </source>
</evidence>
<keyword evidence="2" id="KW-0378">Hydrolase</keyword>
<dbReference type="Proteomes" id="UP000474042">
    <property type="component" value="Unassembled WGS sequence"/>
</dbReference>
<proteinExistence type="predicted"/>
<name>A0A0Q0Y5X5_CLOBU</name>
<dbReference type="InterPro" id="IPR036514">
    <property type="entry name" value="SGNH_hydro_sf"/>
</dbReference>
<organism evidence="1 3">
    <name type="scientific">Clostridium butyricum</name>
    <dbReference type="NCBI Taxonomy" id="1492"/>
    <lineage>
        <taxon>Bacteria</taxon>
        <taxon>Bacillati</taxon>
        <taxon>Bacillota</taxon>
        <taxon>Clostridia</taxon>
        <taxon>Eubacteriales</taxon>
        <taxon>Clostridiaceae</taxon>
        <taxon>Clostridium</taxon>
    </lineage>
</organism>
<evidence type="ECO:0000313" key="4">
    <source>
        <dbReference type="Proteomes" id="UP000474042"/>
    </source>
</evidence>
<dbReference type="EMBL" id="BKBC01000018">
    <property type="protein sequence ID" value="GEQ21181.1"/>
    <property type="molecule type" value="Genomic_DNA"/>
</dbReference>
<dbReference type="AlphaFoldDB" id="A0A0Q0Y5X5"/>
<dbReference type="GO" id="GO:0016787">
    <property type="term" value="F:hydrolase activity"/>
    <property type="evidence" value="ECO:0007669"/>
    <property type="project" value="UniProtKB-KW"/>
</dbReference>
<evidence type="ECO:0000313" key="1">
    <source>
        <dbReference type="EMBL" id="GEQ21181.1"/>
    </source>
</evidence>
<accession>A0A0Q0Y5X5</accession>
<dbReference type="Proteomes" id="UP000321089">
    <property type="component" value="Unassembled WGS sequence"/>
</dbReference>
<comment type="caution">
    <text evidence="1">The sequence shown here is derived from an EMBL/GenBank/DDBJ whole genome shotgun (WGS) entry which is preliminary data.</text>
</comment>
<dbReference type="EMBL" id="WOFV02000008">
    <property type="protein sequence ID" value="NAS17110.1"/>
    <property type="molecule type" value="Genomic_DNA"/>
</dbReference>
<reference evidence="1 3" key="1">
    <citation type="submission" date="2019-07" db="EMBL/GenBank/DDBJ databases">
        <title>Whole genome shotgun sequence of Clostridium butyricum NBRC 3858.</title>
        <authorList>
            <person name="Hosoyama A."/>
            <person name="Uohara A."/>
            <person name="Ohji S."/>
            <person name="Ichikawa N."/>
        </authorList>
    </citation>
    <scope>NUCLEOTIDE SEQUENCE [LARGE SCALE GENOMIC DNA]</scope>
    <source>
        <strain evidence="1 3">NBRC 3858</strain>
    </source>
</reference>
<sequence length="249" mass="28065">MKMKKKTKLNFIILFLVIILTAVLFMGIKKEHALIVQTSQQTYNLGSPINYNSDKYNSVYNKIKANENVKILLLGDELTSGLISDNSSYPVAENLSSFFKTTYNVNCDFQYLQQKDATIINGFQLLDSNPDLKDFDLVILSFGLKDAKDNSSLKSFAQNYSDLIGKLKSRNYNCLITALLPPSLTNDNEYVSEMKHICSSNNISYADTNNYFEKSDAEKDSLIVNDLPTSSGYDLVVSSICNLIRNNIY</sequence>
<dbReference type="RefSeq" id="WP_003412835.1">
    <property type="nucleotide sequence ID" value="NZ_BKBC01000018.1"/>
</dbReference>
<evidence type="ECO:0000313" key="2">
    <source>
        <dbReference type="EMBL" id="NAS17110.1"/>
    </source>
</evidence>
<dbReference type="OrthoDB" id="8233337at2"/>
<dbReference type="KEGG" id="cbut:ATN24_12765"/>
<gene>
    <name evidence="1" type="ORF">CBU02nite_16870</name>
    <name evidence="2" type="ORF">GND98_004295</name>
</gene>
<protein>
    <submittedName>
        <fullName evidence="2">SGNH/GDSL hydrolase family protein</fullName>
    </submittedName>
</protein>
<dbReference type="SUPFAM" id="SSF52266">
    <property type="entry name" value="SGNH hydrolase"/>
    <property type="match status" value="1"/>
</dbReference>